<sequence>MASASGPYYANSITNIFEDGRYENPRELTSFDLSVLKTLYRGGANVPVNSKVAELVREVEKDSNE</sequence>
<name>A0A5E7ZZ39_9SPHN</name>
<reference evidence="1 2" key="1">
    <citation type="submission" date="2019-09" db="EMBL/GenBank/DDBJ databases">
        <authorList>
            <person name="Dittami M. S."/>
        </authorList>
    </citation>
    <scope>NUCLEOTIDE SEQUENCE [LARGE SCALE GENOMIC DNA]</scope>
    <source>
        <strain evidence="1">SPHINGO391</strain>
    </source>
</reference>
<dbReference type="AlphaFoldDB" id="A0A5E7ZZ39"/>
<evidence type="ECO:0000313" key="1">
    <source>
        <dbReference type="EMBL" id="VVT24468.1"/>
    </source>
</evidence>
<dbReference type="EMBL" id="CABVLI010000043">
    <property type="protein sequence ID" value="VVT24468.1"/>
    <property type="molecule type" value="Genomic_DNA"/>
</dbReference>
<accession>A0A5E7ZZ39</accession>
<organism evidence="1 2">
    <name type="scientific">Sphingomonas aurantiaca</name>
    <dbReference type="NCBI Taxonomy" id="185949"/>
    <lineage>
        <taxon>Bacteria</taxon>
        <taxon>Pseudomonadati</taxon>
        <taxon>Pseudomonadota</taxon>
        <taxon>Alphaproteobacteria</taxon>
        <taxon>Sphingomonadales</taxon>
        <taxon>Sphingomonadaceae</taxon>
        <taxon>Sphingomonas</taxon>
    </lineage>
</organism>
<gene>
    <name evidence="1" type="ORF">SPHINGO391_480108</name>
</gene>
<dbReference type="Proteomes" id="UP000326857">
    <property type="component" value="Unassembled WGS sequence"/>
</dbReference>
<protein>
    <submittedName>
        <fullName evidence="1">Uncharacterized protein</fullName>
    </submittedName>
</protein>
<evidence type="ECO:0000313" key="2">
    <source>
        <dbReference type="Proteomes" id="UP000326857"/>
    </source>
</evidence>
<proteinExistence type="predicted"/>